<reference evidence="2 3" key="1">
    <citation type="submission" date="2021-02" db="EMBL/GenBank/DDBJ databases">
        <title>Activity-based single-cell genomes from oceanic crustal fluid captures similar information to metagenomic and metatranscriptomic surveys with orders of magnitude less sampling.</title>
        <authorList>
            <person name="D'Angelo T.S."/>
            <person name="Orcutt B.N."/>
        </authorList>
    </citation>
    <scope>NUCLEOTIDE SEQUENCE [LARGE SCALE GENOMIC DNA]</scope>
    <source>
        <strain evidence="2">AH-315-G02</strain>
    </source>
</reference>
<evidence type="ECO:0000256" key="1">
    <source>
        <dbReference type="SAM" id="MobiDB-lite"/>
    </source>
</evidence>
<proteinExistence type="predicted"/>
<dbReference type="EMBL" id="JAFITO010000051">
    <property type="protein sequence ID" value="MBN4068780.1"/>
    <property type="molecule type" value="Genomic_DNA"/>
</dbReference>
<protein>
    <submittedName>
        <fullName evidence="2">Uncharacterized protein</fullName>
    </submittedName>
</protein>
<organism evidence="2 3">
    <name type="scientific">Desulfotalea psychrophila</name>
    <dbReference type="NCBI Taxonomy" id="84980"/>
    <lineage>
        <taxon>Bacteria</taxon>
        <taxon>Pseudomonadati</taxon>
        <taxon>Thermodesulfobacteriota</taxon>
        <taxon>Desulfobulbia</taxon>
        <taxon>Desulfobulbales</taxon>
        <taxon>Desulfocapsaceae</taxon>
        <taxon>Desulfotalea</taxon>
    </lineage>
</organism>
<feature type="region of interest" description="Disordered" evidence="1">
    <location>
        <begin position="103"/>
        <end position="128"/>
    </location>
</feature>
<accession>A0ABS3AUK5</accession>
<evidence type="ECO:0000313" key="2">
    <source>
        <dbReference type="EMBL" id="MBN4068780.1"/>
    </source>
</evidence>
<evidence type="ECO:0000313" key="3">
    <source>
        <dbReference type="Proteomes" id="UP000717534"/>
    </source>
</evidence>
<keyword evidence="3" id="KW-1185">Reference proteome</keyword>
<sequence length="128" mass="14392">MEKLVDELQQVVPFKESTDIGDIVLIVAKEPQMLVYALVTDITRDTTRKDEWWHLALTFLTVPPQEITWTLRTAQMTGKEIFTMGGEERFVKAVNLTPAIAPEPVLDEPPTAKKSKVPAAGSFLKRVK</sequence>
<dbReference type="Proteomes" id="UP000717534">
    <property type="component" value="Unassembled WGS sequence"/>
</dbReference>
<gene>
    <name evidence="2" type="ORF">JYU06_04605</name>
</gene>
<name>A0ABS3AUK5_9BACT</name>
<comment type="caution">
    <text evidence="2">The sequence shown here is derived from an EMBL/GenBank/DDBJ whole genome shotgun (WGS) entry which is preliminary data.</text>
</comment>